<keyword evidence="6" id="KW-1185">Reference proteome</keyword>
<evidence type="ECO:0000313" key="6">
    <source>
        <dbReference type="Proteomes" id="UP001344447"/>
    </source>
</evidence>
<organism evidence="5 6">
    <name type="scientific">Dictyostelium firmibasis</name>
    <dbReference type="NCBI Taxonomy" id="79012"/>
    <lineage>
        <taxon>Eukaryota</taxon>
        <taxon>Amoebozoa</taxon>
        <taxon>Evosea</taxon>
        <taxon>Eumycetozoa</taxon>
        <taxon>Dictyostelia</taxon>
        <taxon>Dictyosteliales</taxon>
        <taxon>Dictyosteliaceae</taxon>
        <taxon>Dictyostelium</taxon>
    </lineage>
</organism>
<evidence type="ECO:0000259" key="4">
    <source>
        <dbReference type="Pfam" id="PF04884"/>
    </source>
</evidence>
<dbReference type="PANTHER" id="PTHR12770:SF21">
    <property type="entry name" value="RUS FAMILY MEMBER 1"/>
    <property type="match status" value="1"/>
</dbReference>
<dbReference type="InterPro" id="IPR054549">
    <property type="entry name" value="UVB_sens_RUS_dom"/>
</dbReference>
<dbReference type="Pfam" id="PF04884">
    <property type="entry name" value="UVB_sens_prot"/>
    <property type="match status" value="1"/>
</dbReference>
<dbReference type="AlphaFoldDB" id="A0AAN7UBB5"/>
<dbReference type="InterPro" id="IPR006968">
    <property type="entry name" value="RUS_fam"/>
</dbReference>
<protein>
    <recommendedName>
        <fullName evidence="4">Protein root UVB sensitive/RUS domain-containing protein</fullName>
    </recommendedName>
</protein>
<keyword evidence="3" id="KW-0812">Transmembrane</keyword>
<name>A0AAN7UBB5_9MYCE</name>
<evidence type="ECO:0000256" key="2">
    <source>
        <dbReference type="SAM" id="MobiDB-lite"/>
    </source>
</evidence>
<feature type="region of interest" description="Disordered" evidence="2">
    <location>
        <begin position="352"/>
        <end position="394"/>
    </location>
</feature>
<evidence type="ECO:0000256" key="1">
    <source>
        <dbReference type="ARBA" id="ARBA00007558"/>
    </source>
</evidence>
<evidence type="ECO:0000313" key="5">
    <source>
        <dbReference type="EMBL" id="KAK5578133.1"/>
    </source>
</evidence>
<dbReference type="PANTHER" id="PTHR12770">
    <property type="entry name" value="RUS1 FAMILY PROTEIN C16ORF58"/>
    <property type="match status" value="1"/>
</dbReference>
<evidence type="ECO:0000256" key="3">
    <source>
        <dbReference type="SAM" id="Phobius"/>
    </source>
</evidence>
<feature type="transmembrane region" description="Helical" evidence="3">
    <location>
        <begin position="231"/>
        <end position="248"/>
    </location>
</feature>
<comment type="caution">
    <text evidence="5">The sequence shown here is derived from an EMBL/GenBank/DDBJ whole genome shotgun (WGS) entry which is preliminary data.</text>
</comment>
<comment type="similarity">
    <text evidence="1">Belongs to the RUS1 family.</text>
</comment>
<reference evidence="5 6" key="1">
    <citation type="submission" date="2023-11" db="EMBL/GenBank/DDBJ databases">
        <title>Dfirmibasis_genome.</title>
        <authorList>
            <person name="Edelbroek B."/>
            <person name="Kjellin J."/>
            <person name="Jerlstrom-Hultqvist J."/>
            <person name="Soderbom F."/>
        </authorList>
    </citation>
    <scope>NUCLEOTIDE SEQUENCE [LARGE SCALE GENOMIC DNA]</scope>
    <source>
        <strain evidence="5 6">TNS-C-14</strain>
    </source>
</reference>
<feature type="domain" description="Protein root UVB sensitive/RUS" evidence="4">
    <location>
        <begin position="57"/>
        <end position="298"/>
    </location>
</feature>
<accession>A0AAN7UBB5</accession>
<feature type="transmembrane region" description="Helical" evidence="3">
    <location>
        <begin position="254"/>
        <end position="275"/>
    </location>
</feature>
<gene>
    <name evidence="5" type="ORF">RB653_003086</name>
</gene>
<proteinExistence type="inferred from homology"/>
<keyword evidence="3" id="KW-1133">Transmembrane helix</keyword>
<dbReference type="Proteomes" id="UP001344447">
    <property type="component" value="Unassembled WGS sequence"/>
</dbReference>
<sequence>MQFNGKTQQQQQQQQQSINKYNCIIEKNQSNSIINKFQVVNPYDDYDDRLKFLETIQKNSSLYNILCDLFLPNGYPDSVTTDYFGYQFWDSIQAVCSTITGTLATRAILKGYGVGDSSATVASATTQWLIRDGMGMIGRILFAWRKGTDLDCNSKKWRYSADILNNIGMAFEMISPLFSHQLFLPLSCIGLIAKSICGVAGGCTKASLTQHFAKRDNLADVSAKDGSQETAVNLVGMILSVLVSNFITDNTSLIATWLVFLLFTTLHLFCNYRAVSAVQLKSINRYRAYLIYDYFIHNQGSIPSPAEISKLENILFGIKELDIRVGVSLCNIYKVQQKQQFLQEKLNKLTKNRNVNNINNNNNNNNNNQNNNSQNNKYKNNNGNNLNNLNNNNNINNRGSIINENGNLSNNSNNSNLEIIKKIKKSKSFIIWKKHSQRGIKILEKDFTLLIALLNGSTTRDMIESYFYAVEYFHLSSVQIPPTINISGTFFKRLEEKGWDLDRALLNSEGWTFGI</sequence>
<keyword evidence="3" id="KW-0472">Membrane</keyword>
<dbReference type="EMBL" id="JAVFKY010000004">
    <property type="protein sequence ID" value="KAK5578133.1"/>
    <property type="molecule type" value="Genomic_DNA"/>
</dbReference>